<evidence type="ECO:0000256" key="4">
    <source>
        <dbReference type="ARBA" id="ARBA00024208"/>
    </source>
</evidence>
<feature type="coiled-coil region" evidence="5">
    <location>
        <begin position="215"/>
        <end position="341"/>
    </location>
</feature>
<dbReference type="EMBL" id="JARAOO010000004">
    <property type="protein sequence ID" value="KAJ7971189.1"/>
    <property type="molecule type" value="Genomic_DNA"/>
</dbReference>
<protein>
    <submittedName>
        <fullName evidence="7">Protein CROWDED NUCLEI 1</fullName>
    </submittedName>
</protein>
<dbReference type="PANTHER" id="PTHR31908">
    <property type="entry name" value="PROTEIN CROWDED NUCLEI 4"/>
    <property type="match status" value="1"/>
</dbReference>
<dbReference type="GO" id="GO:0005652">
    <property type="term" value="C:nuclear lamina"/>
    <property type="evidence" value="ECO:0007669"/>
    <property type="project" value="UniProtKB-SubCell"/>
</dbReference>
<feature type="compositionally biased region" description="Polar residues" evidence="6">
    <location>
        <begin position="873"/>
        <end position="882"/>
    </location>
</feature>
<keyword evidence="1 5" id="KW-0175">Coiled coil</keyword>
<accession>A0AAD7PXV7</accession>
<evidence type="ECO:0000256" key="5">
    <source>
        <dbReference type="SAM" id="Coils"/>
    </source>
</evidence>
<name>A0AAD7PXV7_QUISA</name>
<evidence type="ECO:0000256" key="6">
    <source>
        <dbReference type="SAM" id="MobiDB-lite"/>
    </source>
</evidence>
<dbReference type="PANTHER" id="PTHR31908:SF11">
    <property type="entry name" value="PROTEIN CROWDED NUCLEI 1"/>
    <property type="match status" value="1"/>
</dbReference>
<feature type="region of interest" description="Disordered" evidence="6">
    <location>
        <begin position="871"/>
        <end position="1087"/>
    </location>
</feature>
<evidence type="ECO:0000256" key="3">
    <source>
        <dbReference type="ARBA" id="ARBA00024186"/>
    </source>
</evidence>
<sequence length="1163" mass="133237">MYTPKKGWSGWSLTPKSGAQKSGNGLGSNPTFGSIDPNSGDGTAVKGKGLAFVEAATPASGSIVENGAKMLVASGEAVMDREALVERSLKLEKELYEYQYNMGLLLIEKKESSSKYEELEQELVEAKDALKREKSAHFIAISEAEKREENLKKVLGVEKECVLDLEKALREMRSENAEIKFTADSKLAEANALVASVEEKSLEVEVKLHAADAKLAEISRKSSEIDRKSQDLEARESAVRRDRLSFIAERETHETTLSKQREDLREWERKLQEEKEKDLEEAQKKIDAAYITLKRKEDDISSRLANITLKEKECDAIRNNLGIKEEELQALEEKLNVRERVEIQKLLDEHNAILEAKKHEFEFEINEKRKSFEDELKHRLIEVEKKEAEIKHMEEKVAKREQAMENKTEKLREKEKDYDTKLKALKEKEKSISAEEKSLENEKKQLDCDREKLLNLKVEVEKIRASNEEELLRLHEETNRLKVTEEEKSECLRLQSELKQEIDQYRRQKELILKEADDLKQQKETFEREWEELDVKRAEIEKELTNVVAQKEELLKLKQSEEDKLKNEKRLTEDYVQRELEDLKLAKDSFAAQMEDEKSALSEKAQSERNQMLYDFEQLKRELQNDMQNQLEEKEKDLQQRRKLFEEERERELENINYLREVASREMEEMKLQRTKLEKEREEADENKKHLEKQRVDMQKDIDGLLDLSSKMKRRRQQFLKERECLISFVEDLKNCQNCGEMISDFVLSDIQFSTEIENVDVLPLPKLTEDFVKEGLDGNLAASLRQNSGTSPGISSRSPLSGGTMSWLRKCTSKIFKLSPGKKIDYEAVPGLTNVPAFDGEEAHLEEPSKRTQGNENEAELTFAIASDSHVQRAQSDNSIRQVEADQDQSADNESNFNSKVTEVPEDSQISDLKGRQRKPRKRGGVSRVKRTRSVKAVVEDAKAILGVSVDVDESEYQNGNAEDSGNVRAESQDQSSKRRPAKRNRVHTSQISVSEQDGDESEGRSDLPGKQKRKRPRAASSVQPPGEARYNLRRPRGGITAARASSDGSKEIEEEVDGVQFTGKEKLDSRARSSSQIGITSENGGSTQFVRCEQIADTQDGTVDLINNMAMSEEVNGTPDGKQEHKIAYEYRSEDDEDDDEECQHPGEVSIGKKLWTFLTT</sequence>
<dbReference type="AlphaFoldDB" id="A0AAD7PXV7"/>
<reference evidence="7" key="1">
    <citation type="journal article" date="2023" name="Science">
        <title>Elucidation of the pathway for biosynthesis of saponin adjuvants from the soapbark tree.</title>
        <authorList>
            <person name="Reed J."/>
            <person name="Orme A."/>
            <person name="El-Demerdash A."/>
            <person name="Owen C."/>
            <person name="Martin L.B.B."/>
            <person name="Misra R.C."/>
            <person name="Kikuchi S."/>
            <person name="Rejzek M."/>
            <person name="Martin A.C."/>
            <person name="Harkess A."/>
            <person name="Leebens-Mack J."/>
            <person name="Louveau T."/>
            <person name="Stephenson M.J."/>
            <person name="Osbourn A."/>
        </authorList>
    </citation>
    <scope>NUCLEOTIDE SEQUENCE</scope>
    <source>
        <strain evidence="7">S10</strain>
    </source>
</reference>
<evidence type="ECO:0000313" key="7">
    <source>
        <dbReference type="EMBL" id="KAJ7971189.1"/>
    </source>
</evidence>
<evidence type="ECO:0000256" key="1">
    <source>
        <dbReference type="ARBA" id="ARBA00023054"/>
    </source>
</evidence>
<feature type="compositionally biased region" description="Basic residues" evidence="6">
    <location>
        <begin position="917"/>
        <end position="935"/>
    </location>
</feature>
<gene>
    <name evidence="7" type="ORF">O6P43_009259</name>
</gene>
<feature type="coiled-coil region" evidence="5">
    <location>
        <begin position="376"/>
        <end position="708"/>
    </location>
</feature>
<evidence type="ECO:0000256" key="2">
    <source>
        <dbReference type="ARBA" id="ARBA00023242"/>
    </source>
</evidence>
<dbReference type="InterPro" id="IPR040418">
    <property type="entry name" value="CRWN"/>
</dbReference>
<dbReference type="GO" id="GO:0006997">
    <property type="term" value="P:nucleus organization"/>
    <property type="evidence" value="ECO:0007669"/>
    <property type="project" value="InterPro"/>
</dbReference>
<feature type="compositionally biased region" description="Polar residues" evidence="6">
    <location>
        <begin position="893"/>
        <end position="902"/>
    </location>
</feature>
<keyword evidence="2" id="KW-0539">Nucleus</keyword>
<feature type="compositionally biased region" description="Basic residues" evidence="6">
    <location>
        <begin position="979"/>
        <end position="988"/>
    </location>
</feature>
<evidence type="ECO:0000313" key="8">
    <source>
        <dbReference type="Proteomes" id="UP001163823"/>
    </source>
</evidence>
<dbReference type="Proteomes" id="UP001163823">
    <property type="component" value="Chromosome 4"/>
</dbReference>
<feature type="compositionally biased region" description="Polar residues" evidence="6">
    <location>
        <begin position="785"/>
        <end position="805"/>
    </location>
</feature>
<comment type="subcellular location">
    <subcellularLocation>
        <location evidence="3">Nucleus lamina</location>
    </subcellularLocation>
</comment>
<feature type="region of interest" description="Disordered" evidence="6">
    <location>
        <begin position="784"/>
        <end position="805"/>
    </location>
</feature>
<comment type="caution">
    <text evidence="7">The sequence shown here is derived from an EMBL/GenBank/DDBJ whole genome shotgun (WGS) entry which is preliminary data.</text>
</comment>
<comment type="similarity">
    <text evidence="4">Belongs to the CRWN family.</text>
</comment>
<feature type="region of interest" description="Disordered" evidence="6">
    <location>
        <begin position="1"/>
        <end position="40"/>
    </location>
</feature>
<feature type="compositionally biased region" description="Polar residues" evidence="6">
    <location>
        <begin position="11"/>
        <end position="40"/>
    </location>
</feature>
<keyword evidence="8" id="KW-1185">Reference proteome</keyword>
<dbReference type="KEGG" id="qsa:O6P43_009259"/>
<feature type="compositionally biased region" description="Polar residues" evidence="6">
    <location>
        <begin position="1074"/>
        <end position="1087"/>
    </location>
</feature>
<proteinExistence type="inferred from homology"/>
<feature type="coiled-coil region" evidence="5">
    <location>
        <begin position="102"/>
        <end position="136"/>
    </location>
</feature>
<organism evidence="7 8">
    <name type="scientific">Quillaja saponaria</name>
    <name type="common">Soap bark tree</name>
    <dbReference type="NCBI Taxonomy" id="32244"/>
    <lineage>
        <taxon>Eukaryota</taxon>
        <taxon>Viridiplantae</taxon>
        <taxon>Streptophyta</taxon>
        <taxon>Embryophyta</taxon>
        <taxon>Tracheophyta</taxon>
        <taxon>Spermatophyta</taxon>
        <taxon>Magnoliopsida</taxon>
        <taxon>eudicotyledons</taxon>
        <taxon>Gunneridae</taxon>
        <taxon>Pentapetalae</taxon>
        <taxon>rosids</taxon>
        <taxon>fabids</taxon>
        <taxon>Fabales</taxon>
        <taxon>Quillajaceae</taxon>
        <taxon>Quillaja</taxon>
    </lineage>
</organism>